<evidence type="ECO:0000256" key="1">
    <source>
        <dbReference type="SAM" id="SignalP"/>
    </source>
</evidence>
<name>K6WAB9_9MICO</name>
<dbReference type="RefSeq" id="WP_006592682.1">
    <property type="nucleotide sequence ID" value="NZ_BAHD01000032.1"/>
</dbReference>
<organism evidence="2 3">
    <name type="scientific">Kineosphaera limosa NBRC 100340</name>
    <dbReference type="NCBI Taxonomy" id="1184609"/>
    <lineage>
        <taxon>Bacteria</taxon>
        <taxon>Bacillati</taxon>
        <taxon>Actinomycetota</taxon>
        <taxon>Actinomycetes</taxon>
        <taxon>Micrococcales</taxon>
        <taxon>Dermatophilaceae</taxon>
        <taxon>Kineosphaera</taxon>
    </lineage>
</organism>
<accession>K6WAB9</accession>
<feature type="chain" id="PRO_5003895867" evidence="1">
    <location>
        <begin position="28"/>
        <end position="356"/>
    </location>
</feature>
<dbReference type="AlphaFoldDB" id="K6WAB9"/>
<comment type="caution">
    <text evidence="2">The sequence shown here is derived from an EMBL/GenBank/DDBJ whole genome shotgun (WGS) entry which is preliminary data.</text>
</comment>
<evidence type="ECO:0000313" key="3">
    <source>
        <dbReference type="Proteomes" id="UP000008366"/>
    </source>
</evidence>
<proteinExistence type="predicted"/>
<feature type="signal peptide" evidence="1">
    <location>
        <begin position="1"/>
        <end position="27"/>
    </location>
</feature>
<keyword evidence="3" id="KW-1185">Reference proteome</keyword>
<keyword evidence="1" id="KW-0732">Signal</keyword>
<sequence length="356" mass="38233">MRIKPLAAAVVGALVALGVTAPQQARADDYYYDETFEVVAAAASPSAVSVRELGTAPVTITLTTRTREHEQDQSGTVMTLSESMYTPGPADMSVTLKLVGQKGATKHWRGVVNVGGPTRTVRFSGAYNCEFLCTRYLTPIAGPEIHVRGRNSPAITFEKLSAADLGSPTYVVKGRVLSTSKHAYGRRPTVIVGQGDECYNSDQGGTAVRTAPDGRFTAVLNNRITNSMLGAPMRSGQCAKVLSDAKDIRNRRTFLAFASTTVPWTMTLPVQAPKTVKSGSTARVDSAAAPLGPLAKITLERLHGRSAWRPISEGHVRTNGRVSTYIKADALGRHVYRLRSDDSKAISKPFVVTTVR</sequence>
<reference evidence="2 3" key="1">
    <citation type="submission" date="2012-08" db="EMBL/GenBank/DDBJ databases">
        <title>Whole genome shotgun sequence of Kineosphaera limosa NBRC 100340.</title>
        <authorList>
            <person name="Yoshida I."/>
            <person name="Isaki S."/>
            <person name="Hosoyama A."/>
            <person name="Tsuchikane K."/>
            <person name="Katsumata H."/>
            <person name="Ando Y."/>
            <person name="Ohji S."/>
            <person name="Hamada M."/>
            <person name="Tamura T."/>
            <person name="Yamazoe A."/>
            <person name="Yamazaki S."/>
            <person name="Fujita N."/>
        </authorList>
    </citation>
    <scope>NUCLEOTIDE SEQUENCE [LARGE SCALE GENOMIC DNA]</scope>
    <source>
        <strain evidence="2 3">NBRC 100340</strain>
    </source>
</reference>
<dbReference type="EMBL" id="BAHD01000032">
    <property type="protein sequence ID" value="GAB96150.1"/>
    <property type="molecule type" value="Genomic_DNA"/>
</dbReference>
<evidence type="ECO:0000313" key="2">
    <source>
        <dbReference type="EMBL" id="GAB96150.1"/>
    </source>
</evidence>
<gene>
    <name evidence="2" type="ORF">KILIM_032_00350</name>
</gene>
<dbReference type="Proteomes" id="UP000008366">
    <property type="component" value="Unassembled WGS sequence"/>
</dbReference>
<protein>
    <submittedName>
        <fullName evidence="2">Uncharacterized protein</fullName>
    </submittedName>
</protein>
<dbReference type="OrthoDB" id="3806702at2"/>